<dbReference type="PANTHER" id="PTHR13847:SF289">
    <property type="entry name" value="GLYCINE OXIDASE"/>
    <property type="match status" value="1"/>
</dbReference>
<dbReference type="AlphaFoldDB" id="A0A1I5PJN4"/>
<evidence type="ECO:0000256" key="1">
    <source>
        <dbReference type="ARBA" id="ARBA00023002"/>
    </source>
</evidence>
<dbReference type="PANTHER" id="PTHR13847">
    <property type="entry name" value="SARCOSINE DEHYDROGENASE-RELATED"/>
    <property type="match status" value="1"/>
</dbReference>
<feature type="domain" description="FAD dependent oxidoreductase" evidence="2">
    <location>
        <begin position="5"/>
        <end position="328"/>
    </location>
</feature>
<dbReference type="STRING" id="441119.SAMN04488047_105138"/>
<sequence length="347" mass="35582">MARIDVTVRGAGIFGLSVAYACLQSGARVRVVDPHGPGAGASGGLVGALAPHVPEGWNPKKAFQFESLILSRSFWPEVEALSGLASGYAATGRLQSLADARAVELARAREAGAAELWEGKAAWQVIPAAEAGAWVPPSPSGVLVRDTLTARLHPAQAVASLAAAVQALGGEVVREAGDEGAVVWATGAAGLETLSRELGRNVGTGVKGQAAVLDLDVRDAPQLFVDGLHVVPHGDGTTAVGSTSERDYADPSATDAALDDVVARARAAVPALAEPRVLHRWAGVRPRAKSRAPMLGAWPDRPGHFIANGGFKIGFGIAPLAGQVMADLVLEGRGRIPEGFGVAASLR</sequence>
<keyword evidence="4" id="KW-1185">Reference proteome</keyword>
<dbReference type="Pfam" id="PF01266">
    <property type="entry name" value="DAO"/>
    <property type="match status" value="1"/>
</dbReference>
<dbReference type="Gene3D" id="3.50.50.60">
    <property type="entry name" value="FAD/NAD(P)-binding domain"/>
    <property type="match status" value="2"/>
</dbReference>
<gene>
    <name evidence="3" type="ORF">SAMN04488047_105138</name>
</gene>
<dbReference type="SUPFAM" id="SSF51971">
    <property type="entry name" value="Nucleotide-binding domain"/>
    <property type="match status" value="1"/>
</dbReference>
<reference evidence="3 4" key="1">
    <citation type="submission" date="2016-10" db="EMBL/GenBank/DDBJ databases">
        <authorList>
            <person name="de Groot N.N."/>
        </authorList>
    </citation>
    <scope>NUCLEOTIDE SEQUENCE [LARGE SCALE GENOMIC DNA]</scope>
    <source>
        <strain evidence="3 4">DSM 19547</strain>
    </source>
</reference>
<dbReference type="PROSITE" id="PS51257">
    <property type="entry name" value="PROKAR_LIPOPROTEIN"/>
    <property type="match status" value="1"/>
</dbReference>
<keyword evidence="1" id="KW-0560">Oxidoreductase</keyword>
<evidence type="ECO:0000259" key="2">
    <source>
        <dbReference type="Pfam" id="PF01266"/>
    </source>
</evidence>
<dbReference type="GO" id="GO:0016491">
    <property type="term" value="F:oxidoreductase activity"/>
    <property type="evidence" value="ECO:0007669"/>
    <property type="project" value="UniProtKB-KW"/>
</dbReference>
<protein>
    <submittedName>
        <fullName evidence="3">Glycine/D-amino acid oxidase</fullName>
    </submittedName>
</protein>
<organism evidence="3 4">
    <name type="scientific">Tranquillimonas alkanivorans</name>
    <dbReference type="NCBI Taxonomy" id="441119"/>
    <lineage>
        <taxon>Bacteria</taxon>
        <taxon>Pseudomonadati</taxon>
        <taxon>Pseudomonadota</taxon>
        <taxon>Alphaproteobacteria</taxon>
        <taxon>Rhodobacterales</taxon>
        <taxon>Roseobacteraceae</taxon>
        <taxon>Tranquillimonas</taxon>
    </lineage>
</organism>
<dbReference type="InterPro" id="IPR036188">
    <property type="entry name" value="FAD/NAD-bd_sf"/>
</dbReference>
<accession>A0A1I5PJN4</accession>
<dbReference type="EMBL" id="FOXA01000005">
    <property type="protein sequence ID" value="SFP34304.1"/>
    <property type="molecule type" value="Genomic_DNA"/>
</dbReference>
<dbReference type="Proteomes" id="UP000199356">
    <property type="component" value="Unassembled WGS sequence"/>
</dbReference>
<dbReference type="InterPro" id="IPR006076">
    <property type="entry name" value="FAD-dep_OxRdtase"/>
</dbReference>
<evidence type="ECO:0000313" key="3">
    <source>
        <dbReference type="EMBL" id="SFP34304.1"/>
    </source>
</evidence>
<dbReference type="OrthoDB" id="7818064at2"/>
<name>A0A1I5PJN4_9RHOB</name>
<evidence type="ECO:0000313" key="4">
    <source>
        <dbReference type="Proteomes" id="UP000199356"/>
    </source>
</evidence>
<dbReference type="Gene3D" id="3.30.9.10">
    <property type="entry name" value="D-Amino Acid Oxidase, subunit A, domain 2"/>
    <property type="match status" value="2"/>
</dbReference>
<proteinExistence type="predicted"/>
<dbReference type="RefSeq" id="WP_093420367.1">
    <property type="nucleotide sequence ID" value="NZ_FOXA01000005.1"/>
</dbReference>
<dbReference type="GO" id="GO:0005737">
    <property type="term" value="C:cytoplasm"/>
    <property type="evidence" value="ECO:0007669"/>
    <property type="project" value="TreeGrafter"/>
</dbReference>